<proteinExistence type="inferred from homology"/>
<dbReference type="AlphaFoldDB" id="A0A6C0CDN4"/>
<evidence type="ECO:0000256" key="2">
    <source>
        <dbReference type="ARBA" id="ARBA00022723"/>
    </source>
</evidence>
<dbReference type="GO" id="GO:0008198">
    <property type="term" value="F:ferrous iron binding"/>
    <property type="evidence" value="ECO:0007669"/>
    <property type="project" value="TreeGrafter"/>
</dbReference>
<evidence type="ECO:0000313" key="6">
    <source>
        <dbReference type="EMBL" id="QHT02571.1"/>
    </source>
</evidence>
<organism evidence="6">
    <name type="scientific">viral metagenome</name>
    <dbReference type="NCBI Taxonomy" id="1070528"/>
    <lineage>
        <taxon>unclassified sequences</taxon>
        <taxon>metagenomes</taxon>
        <taxon>organismal metagenomes</taxon>
    </lineage>
</organism>
<accession>A0A6C0CDN4</accession>
<keyword evidence="3" id="KW-0223">Dioxygenase</keyword>
<keyword evidence="4" id="KW-0560">Oxidoreductase</keyword>
<evidence type="ECO:0000256" key="5">
    <source>
        <dbReference type="ARBA" id="ARBA00023004"/>
    </source>
</evidence>
<dbReference type="InterPro" id="IPR010300">
    <property type="entry name" value="CDO_1"/>
</dbReference>
<dbReference type="InterPro" id="IPR011051">
    <property type="entry name" value="RmlC_Cupin_sf"/>
</dbReference>
<dbReference type="GO" id="GO:0017172">
    <property type="term" value="F:cysteine dioxygenase activity"/>
    <property type="evidence" value="ECO:0007669"/>
    <property type="project" value="TreeGrafter"/>
</dbReference>
<evidence type="ECO:0000256" key="1">
    <source>
        <dbReference type="ARBA" id="ARBA00006622"/>
    </source>
</evidence>
<keyword evidence="2" id="KW-0479">Metal-binding</keyword>
<dbReference type="EMBL" id="MN739395">
    <property type="protein sequence ID" value="QHT02571.1"/>
    <property type="molecule type" value="Genomic_DNA"/>
</dbReference>
<evidence type="ECO:0008006" key="7">
    <source>
        <dbReference type="Google" id="ProtNLM"/>
    </source>
</evidence>
<dbReference type="PANTHER" id="PTHR12918:SF1">
    <property type="entry name" value="CYSTEINE DIOXYGENASE TYPE 1"/>
    <property type="match status" value="1"/>
</dbReference>
<dbReference type="InterPro" id="IPR014710">
    <property type="entry name" value="RmlC-like_jellyroll"/>
</dbReference>
<dbReference type="PANTHER" id="PTHR12918">
    <property type="entry name" value="CYSTEINE DIOXYGENASE"/>
    <property type="match status" value="1"/>
</dbReference>
<reference evidence="6" key="1">
    <citation type="journal article" date="2020" name="Nature">
        <title>Giant virus diversity and host interactions through global metagenomics.</title>
        <authorList>
            <person name="Schulz F."/>
            <person name="Roux S."/>
            <person name="Paez-Espino D."/>
            <person name="Jungbluth S."/>
            <person name="Walsh D.A."/>
            <person name="Denef V.J."/>
            <person name="McMahon K.D."/>
            <person name="Konstantinidis K.T."/>
            <person name="Eloe-Fadrosh E.A."/>
            <person name="Kyrpides N.C."/>
            <person name="Woyke T."/>
        </authorList>
    </citation>
    <scope>NUCLEOTIDE SEQUENCE</scope>
    <source>
        <strain evidence="6">GVMAG-M-3300020595-32</strain>
    </source>
</reference>
<keyword evidence="5" id="KW-0408">Iron</keyword>
<protein>
    <recommendedName>
        <fullName evidence="7">Mannose-6-phosphate isomerase type II C-terminal domain-containing protein</fullName>
    </recommendedName>
</protein>
<evidence type="ECO:0000256" key="4">
    <source>
        <dbReference type="ARBA" id="ARBA00023002"/>
    </source>
</evidence>
<dbReference type="Pfam" id="PF05995">
    <property type="entry name" value="CDO_I"/>
    <property type="match status" value="1"/>
</dbReference>
<dbReference type="Gene3D" id="2.60.120.10">
    <property type="entry name" value="Jelly Rolls"/>
    <property type="match status" value="1"/>
</dbReference>
<comment type="similarity">
    <text evidence="1">Belongs to the cysteine dioxygenase family.</text>
</comment>
<dbReference type="GO" id="GO:0019448">
    <property type="term" value="P:L-cysteine catabolic process"/>
    <property type="evidence" value="ECO:0007669"/>
    <property type="project" value="TreeGrafter"/>
</dbReference>
<sequence>MNSAYKKFKLPFIPVYLIRWKPNITSCIHGHKGKECNYLVLKGALKETIYKHSYNKGYYPVKTRVVDKNQSAHINDVIGEHSVRNISDKTAWSLHYYG</sequence>
<name>A0A6C0CDN4_9ZZZZ</name>
<evidence type="ECO:0000256" key="3">
    <source>
        <dbReference type="ARBA" id="ARBA00022964"/>
    </source>
</evidence>
<dbReference type="SUPFAM" id="SSF51182">
    <property type="entry name" value="RmlC-like cupins"/>
    <property type="match status" value="1"/>
</dbReference>